<name>A0A5J4FBS6_MICAE</name>
<reference evidence="1 2" key="1">
    <citation type="journal article" date="2019" name="FEMS Microbiol. Lett.">
        <title>A novel salt-tolerant genotype illuminates the sucrose gene evolution in freshwater bloom-forming cyanobacterium Microcystis aeruginosa.</title>
        <authorList>
            <person name="Tanabe Y."/>
            <person name="Yamaguchi H."/>
            <person name="Sano T."/>
            <person name="Kawachi M."/>
        </authorList>
    </citation>
    <scope>NUCLEOTIDE SEQUENCE [LARGE SCALE GENOMIC DNA]</scope>
    <source>
        <strain evidence="1 2">NIES-4325</strain>
    </source>
</reference>
<dbReference type="AlphaFoldDB" id="A0A5J4FBS6"/>
<organism evidence="1 2">
    <name type="scientific">Microcystis aeruginosa NIES-4325</name>
    <dbReference type="NCBI Taxonomy" id="2569534"/>
    <lineage>
        <taxon>Bacteria</taxon>
        <taxon>Bacillati</taxon>
        <taxon>Cyanobacteriota</taxon>
        <taxon>Cyanophyceae</taxon>
        <taxon>Oscillatoriophycideae</taxon>
        <taxon>Chroococcales</taxon>
        <taxon>Microcystaceae</taxon>
        <taxon>Microcystis</taxon>
    </lineage>
</organism>
<evidence type="ECO:0000313" key="1">
    <source>
        <dbReference type="EMBL" id="GEA28641.1"/>
    </source>
</evidence>
<sequence length="44" mass="5107">MVPNSFGFLPHLPQVLNIVQVEGRVINTEEGQWLYEARKKIKVK</sequence>
<protein>
    <submittedName>
        <fullName evidence="1">Uncharacterized protein</fullName>
    </submittedName>
</protein>
<dbReference type="Proteomes" id="UP000376575">
    <property type="component" value="Unassembled WGS sequence"/>
</dbReference>
<dbReference type="EMBL" id="BJKP01000041">
    <property type="protein sequence ID" value="GEA28641.1"/>
    <property type="molecule type" value="Genomic_DNA"/>
</dbReference>
<proteinExistence type="predicted"/>
<evidence type="ECO:0000313" key="2">
    <source>
        <dbReference type="Proteomes" id="UP000376575"/>
    </source>
</evidence>
<dbReference type="RefSeq" id="WP_274596537.1">
    <property type="nucleotide sequence ID" value="NZ_BJKP01000041.1"/>
</dbReference>
<accession>A0A5J4FBS6</accession>
<gene>
    <name evidence="1" type="ORF">MiAbW_03218</name>
</gene>
<comment type="caution">
    <text evidence="1">The sequence shown here is derived from an EMBL/GenBank/DDBJ whole genome shotgun (WGS) entry which is preliminary data.</text>
</comment>